<protein>
    <submittedName>
        <fullName evidence="1">Uncharacterized protein</fullName>
    </submittedName>
</protein>
<proteinExistence type="predicted"/>
<dbReference type="RefSeq" id="WP_135339432.1">
    <property type="nucleotide sequence ID" value="NZ_JBHLTX010000026.1"/>
</dbReference>
<dbReference type="Proteomes" id="UP000297948">
    <property type="component" value="Unassembled WGS sequence"/>
</dbReference>
<sequence length="271" mass="28349">MEDRTLGALGFGAAPREEPLCYPGRPVTTPMLLCGDVLWPLEVRPGPPGGWAVTGPGGPEPLDALLARLGQRGSAHRCPVLAVGSNASPAQLRHKLARRGIGVAVPLVPVRVRGISVGVSAHIGPAGYVPTAPFPDPGAERELVVCWFDEEQLRVVDAGEFGYRRPLLSGSAVPLLLPSGERLPGAYLYESGHGVLAGPDGLPRPGGGDQAALLTALLAGSARLRALLGPDPRSWVRRVRAQEAVGVEGTRILAAEGWRLRLPGLGTFQGR</sequence>
<reference evidence="1 2" key="1">
    <citation type="submission" date="2019-03" db="EMBL/GenBank/DDBJ databases">
        <authorList>
            <person name="Gonzalez-Pimentel J.L."/>
        </authorList>
    </citation>
    <scope>NUCLEOTIDE SEQUENCE [LARGE SCALE GENOMIC DNA]</scope>
    <source>
        <strain evidence="1 2">JCM 31289</strain>
    </source>
</reference>
<comment type="caution">
    <text evidence="1">The sequence shown here is derived from an EMBL/GenBank/DDBJ whole genome shotgun (WGS) entry which is preliminary data.</text>
</comment>
<dbReference type="OrthoDB" id="7626403at2"/>
<keyword evidence="2" id="KW-1185">Reference proteome</keyword>
<dbReference type="AlphaFoldDB" id="A0A4Z0H701"/>
<evidence type="ECO:0000313" key="2">
    <source>
        <dbReference type="Proteomes" id="UP000297948"/>
    </source>
</evidence>
<accession>A0A4Z0H701</accession>
<evidence type="ECO:0000313" key="1">
    <source>
        <dbReference type="EMBL" id="TGB09064.1"/>
    </source>
</evidence>
<organism evidence="1 2">
    <name type="scientific">Streptomyces palmae</name>
    <dbReference type="NCBI Taxonomy" id="1701085"/>
    <lineage>
        <taxon>Bacteria</taxon>
        <taxon>Bacillati</taxon>
        <taxon>Actinomycetota</taxon>
        <taxon>Actinomycetes</taxon>
        <taxon>Kitasatosporales</taxon>
        <taxon>Streptomycetaceae</taxon>
        <taxon>Streptomyces</taxon>
    </lineage>
</organism>
<dbReference type="EMBL" id="SRID01000111">
    <property type="protein sequence ID" value="TGB09064.1"/>
    <property type="molecule type" value="Genomic_DNA"/>
</dbReference>
<name>A0A4Z0H701_9ACTN</name>
<gene>
    <name evidence="1" type="ORF">E4099_14375</name>
</gene>